<dbReference type="AlphaFoldDB" id="A0A850DQ49"/>
<evidence type="ECO:0000256" key="1">
    <source>
        <dbReference type="SAM" id="MobiDB-lite"/>
    </source>
</evidence>
<feature type="compositionally biased region" description="Basic and acidic residues" evidence="1">
    <location>
        <begin position="16"/>
        <end position="27"/>
    </location>
</feature>
<feature type="compositionally biased region" description="Polar residues" evidence="1">
    <location>
        <begin position="1"/>
        <end position="12"/>
    </location>
</feature>
<dbReference type="EMBL" id="JABMCG010000052">
    <property type="protein sequence ID" value="NUU26719.1"/>
    <property type="molecule type" value="Genomic_DNA"/>
</dbReference>
<evidence type="ECO:0000313" key="4">
    <source>
        <dbReference type="Proteomes" id="UP000539146"/>
    </source>
</evidence>
<feature type="region of interest" description="Disordered" evidence="1">
    <location>
        <begin position="1"/>
        <end position="27"/>
    </location>
</feature>
<dbReference type="Proteomes" id="UP000539146">
    <property type="component" value="Unassembled WGS sequence"/>
</dbReference>
<sequence>MGPMGTNDTTGAGASAKREYDRRRARDEAKVRETWGEGRIGKIAVALSSERQSTVAWKSGAAGEAVVGRALDAIASEDIVVLHDRRIPRSRANIDHIVITRAGVWVIDAKRYRNKRPRLQVEGGLFRPRTEKLIVGGDRTKLVDGVLRQMSLVQDVVGPVSVHGALCFVDADWPLFGGSFTVRGIDVCWPKRLAKQLAALEGTVDVAAVAAAIAAHFPPA</sequence>
<protein>
    <submittedName>
        <fullName evidence="3">NERD domain-containing protein</fullName>
    </submittedName>
</protein>
<dbReference type="PROSITE" id="PS50965">
    <property type="entry name" value="NERD"/>
    <property type="match status" value="1"/>
</dbReference>
<accession>A0A850DQ49</accession>
<organism evidence="3 4">
    <name type="scientific">Curtobacterium citreum</name>
    <dbReference type="NCBI Taxonomy" id="2036"/>
    <lineage>
        <taxon>Bacteria</taxon>
        <taxon>Bacillati</taxon>
        <taxon>Actinomycetota</taxon>
        <taxon>Actinomycetes</taxon>
        <taxon>Micrococcales</taxon>
        <taxon>Microbacteriaceae</taxon>
        <taxon>Curtobacterium</taxon>
    </lineage>
</organism>
<proteinExistence type="predicted"/>
<dbReference type="Pfam" id="PF08378">
    <property type="entry name" value="NERD"/>
    <property type="match status" value="1"/>
</dbReference>
<reference evidence="3 4" key="1">
    <citation type="submission" date="2020-05" db="EMBL/GenBank/DDBJ databases">
        <title>Genome Sequencing of Type Strains.</title>
        <authorList>
            <person name="Lemaire J.F."/>
            <person name="Inderbitzin P."/>
            <person name="Gregorio O.A."/>
            <person name="Collins S.B."/>
            <person name="Wespe N."/>
            <person name="Knight-Connoni V."/>
        </authorList>
    </citation>
    <scope>NUCLEOTIDE SEQUENCE [LARGE SCALE GENOMIC DNA]</scope>
    <source>
        <strain evidence="3 4">DSM 20512</strain>
    </source>
</reference>
<feature type="domain" description="NERD" evidence="2">
    <location>
        <begin position="59"/>
        <end position="154"/>
    </location>
</feature>
<name>A0A850DQ49_9MICO</name>
<evidence type="ECO:0000259" key="2">
    <source>
        <dbReference type="PROSITE" id="PS50965"/>
    </source>
</evidence>
<comment type="caution">
    <text evidence="3">The sequence shown here is derived from an EMBL/GenBank/DDBJ whole genome shotgun (WGS) entry which is preliminary data.</text>
</comment>
<gene>
    <name evidence="3" type="ORF">HP467_01115</name>
</gene>
<evidence type="ECO:0000313" key="3">
    <source>
        <dbReference type="EMBL" id="NUU26719.1"/>
    </source>
</evidence>
<dbReference type="InterPro" id="IPR011528">
    <property type="entry name" value="NERD"/>
</dbReference>